<evidence type="ECO:0000313" key="4">
    <source>
        <dbReference type="Proteomes" id="UP000726737"/>
    </source>
</evidence>
<reference evidence="3" key="1">
    <citation type="journal article" date="2020" name="Fungal Divers.">
        <title>Resolving the Mortierellaceae phylogeny through synthesis of multi-gene phylogenetics and phylogenomics.</title>
        <authorList>
            <person name="Vandepol N."/>
            <person name="Liber J."/>
            <person name="Desiro A."/>
            <person name="Na H."/>
            <person name="Kennedy M."/>
            <person name="Barry K."/>
            <person name="Grigoriev I.V."/>
            <person name="Miller A.N."/>
            <person name="O'Donnell K."/>
            <person name="Stajich J.E."/>
            <person name="Bonito G."/>
        </authorList>
    </citation>
    <scope>NUCLEOTIDE SEQUENCE</scope>
    <source>
        <strain evidence="3">KOD948</strain>
    </source>
</reference>
<comment type="caution">
    <text evidence="3">The sequence shown here is derived from an EMBL/GenBank/DDBJ whole genome shotgun (WGS) entry which is preliminary data.</text>
</comment>
<accession>A0A9P6Q1M1</accession>
<proteinExistence type="predicted"/>
<protein>
    <recommendedName>
        <fullName evidence="2">NAD(P)-binding domain-containing protein</fullName>
    </recommendedName>
</protein>
<sequence>MSVPTQETFPIQDPNIALAITACDSFEGQVLALMLSDYIQKHHQKKPNDKGKPQPVAPQLLCLARDRAKCGALNMRANCKVVEISYDDPTTIAIALRGVQTVILDPEIEPQRVDWANQMIDTMAQEKVLRCILISSIGTDDPNKDQLDRFRRVEDKVKGTIQRWTILREGFPFQALFYWIPMILDLGVLGMPIGPEIEFAPLDLRDLGHALISVTFPLMGDSGEGGDHDHHVEVKGKGKAKDNQNDDGSSLIPPYMTPMDDTSRFDGQIYTLTGPETTVGPKLADELNRALAPTPEEPCPSGSKDTVQQKKLHKDIVFKQITREEFRTYLLKLRNKVTTIEPAAHSSILTMPGIREFVRLFQYTSEATLGSSRSIMDTSVYAPLKEKRDKIGQGDAAWQSHDCNDPCDNPKDPKEKQPRLGVPNDTEIDLMTELMEYIGENRATFQSGDLEKITGERGANAKDFFEKHARDFTPRY</sequence>
<dbReference type="SUPFAM" id="SSF51735">
    <property type="entry name" value="NAD(P)-binding Rossmann-fold domains"/>
    <property type="match status" value="1"/>
</dbReference>
<evidence type="ECO:0000259" key="2">
    <source>
        <dbReference type="Pfam" id="PF13460"/>
    </source>
</evidence>
<dbReference type="InterPro" id="IPR051604">
    <property type="entry name" value="Ergot_Alk_Oxidoreductase"/>
</dbReference>
<dbReference type="PANTHER" id="PTHR43162:SF1">
    <property type="entry name" value="PRESTALK A DIFFERENTIATION PROTEIN A"/>
    <property type="match status" value="1"/>
</dbReference>
<feature type="region of interest" description="Disordered" evidence="1">
    <location>
        <begin position="223"/>
        <end position="251"/>
    </location>
</feature>
<feature type="compositionally biased region" description="Basic and acidic residues" evidence="1">
    <location>
        <begin position="225"/>
        <end position="244"/>
    </location>
</feature>
<dbReference type="Gene3D" id="3.90.25.10">
    <property type="entry name" value="UDP-galactose 4-epimerase, domain 1"/>
    <property type="match status" value="1"/>
</dbReference>
<name>A0A9P6Q1M1_9FUNG</name>
<feature type="domain" description="NAD(P)-binding" evidence="2">
    <location>
        <begin position="62"/>
        <end position="170"/>
    </location>
</feature>
<keyword evidence="4" id="KW-1185">Reference proteome</keyword>
<evidence type="ECO:0000256" key="1">
    <source>
        <dbReference type="SAM" id="MobiDB-lite"/>
    </source>
</evidence>
<dbReference type="OrthoDB" id="247245at2759"/>
<feature type="region of interest" description="Disordered" evidence="1">
    <location>
        <begin position="391"/>
        <end position="423"/>
    </location>
</feature>
<dbReference type="PANTHER" id="PTHR43162">
    <property type="match status" value="1"/>
</dbReference>
<dbReference type="AlphaFoldDB" id="A0A9P6Q1M1"/>
<dbReference type="Proteomes" id="UP000726737">
    <property type="component" value="Unassembled WGS sequence"/>
</dbReference>
<gene>
    <name evidence="3" type="ORF">BG011_003886</name>
</gene>
<feature type="compositionally biased region" description="Basic and acidic residues" evidence="1">
    <location>
        <begin position="402"/>
        <end position="418"/>
    </location>
</feature>
<dbReference type="Gene3D" id="3.40.50.720">
    <property type="entry name" value="NAD(P)-binding Rossmann-like Domain"/>
    <property type="match status" value="1"/>
</dbReference>
<organism evidence="3 4">
    <name type="scientific">Mortierella polycephala</name>
    <dbReference type="NCBI Taxonomy" id="41804"/>
    <lineage>
        <taxon>Eukaryota</taxon>
        <taxon>Fungi</taxon>
        <taxon>Fungi incertae sedis</taxon>
        <taxon>Mucoromycota</taxon>
        <taxon>Mortierellomycotina</taxon>
        <taxon>Mortierellomycetes</taxon>
        <taxon>Mortierellales</taxon>
        <taxon>Mortierellaceae</taxon>
        <taxon>Mortierella</taxon>
    </lineage>
</organism>
<dbReference type="EMBL" id="JAAAJA010000253">
    <property type="protein sequence ID" value="KAG0257568.1"/>
    <property type="molecule type" value="Genomic_DNA"/>
</dbReference>
<evidence type="ECO:0000313" key="3">
    <source>
        <dbReference type="EMBL" id="KAG0257568.1"/>
    </source>
</evidence>
<dbReference type="InterPro" id="IPR016040">
    <property type="entry name" value="NAD(P)-bd_dom"/>
</dbReference>
<dbReference type="InterPro" id="IPR036291">
    <property type="entry name" value="NAD(P)-bd_dom_sf"/>
</dbReference>
<dbReference type="Pfam" id="PF13460">
    <property type="entry name" value="NAD_binding_10"/>
    <property type="match status" value="1"/>
</dbReference>